<name>A0A5S4FJY3_9ACTN</name>
<dbReference type="EMBL" id="VCKX01000308">
    <property type="protein sequence ID" value="TMR20935.1"/>
    <property type="molecule type" value="Genomic_DNA"/>
</dbReference>
<comment type="caution">
    <text evidence="1">The sequence shown here is derived from an EMBL/GenBank/DDBJ whole genome shotgun (WGS) entry which is preliminary data.</text>
</comment>
<protein>
    <submittedName>
        <fullName evidence="1">Uncharacterized protein</fullName>
    </submittedName>
</protein>
<reference evidence="1 2" key="1">
    <citation type="submission" date="2019-05" db="EMBL/GenBank/DDBJ databases">
        <title>Draft genome sequence of Nonomuraea zeae DSM 100528.</title>
        <authorList>
            <person name="Saricaoglu S."/>
            <person name="Isik K."/>
        </authorList>
    </citation>
    <scope>NUCLEOTIDE SEQUENCE [LARGE SCALE GENOMIC DNA]</scope>
    <source>
        <strain evidence="1 2">DSM 100528</strain>
    </source>
</reference>
<gene>
    <name evidence="1" type="ORF">ETD85_51600</name>
</gene>
<evidence type="ECO:0000313" key="2">
    <source>
        <dbReference type="Proteomes" id="UP000306628"/>
    </source>
</evidence>
<organism evidence="1 2">
    <name type="scientific">Nonomuraea zeae</name>
    <dbReference type="NCBI Taxonomy" id="1642303"/>
    <lineage>
        <taxon>Bacteria</taxon>
        <taxon>Bacillati</taxon>
        <taxon>Actinomycetota</taxon>
        <taxon>Actinomycetes</taxon>
        <taxon>Streptosporangiales</taxon>
        <taxon>Streptosporangiaceae</taxon>
        <taxon>Nonomuraea</taxon>
    </lineage>
</organism>
<dbReference type="OrthoDB" id="3359274at2"/>
<evidence type="ECO:0000313" key="1">
    <source>
        <dbReference type="EMBL" id="TMR20935.1"/>
    </source>
</evidence>
<keyword evidence="2" id="KW-1185">Reference proteome</keyword>
<proteinExistence type="predicted"/>
<dbReference type="AlphaFoldDB" id="A0A5S4FJY3"/>
<sequence>MEFGIRQFELALMHRMRDLNPGRVEDALGDMGASWAELRAAHTTWTKMAHSSRVPKGLSMLRRLLGPPSHRGERPIGSLTCEVARWALPSWPGLEFEALAGPDRAVWNYWFVRPGGETALTFADLTPWSCVVADVAASFPGAVQCEGAAPHHWAVDFAHDGTDYRARFVYGLYQCLDKAPAD</sequence>
<accession>A0A5S4FJY3</accession>
<dbReference type="RefSeq" id="WP_138697193.1">
    <property type="nucleotide sequence ID" value="NZ_JBHSAZ010000043.1"/>
</dbReference>
<dbReference type="Proteomes" id="UP000306628">
    <property type="component" value="Unassembled WGS sequence"/>
</dbReference>